<comment type="caution">
    <text evidence="2">The sequence shown here is derived from an EMBL/GenBank/DDBJ whole genome shotgun (WGS) entry which is preliminary data.</text>
</comment>
<proteinExistence type="predicted"/>
<reference evidence="2" key="1">
    <citation type="submission" date="2017-07" db="EMBL/GenBank/DDBJ databases">
        <title>Taro Niue Genome Assembly and Annotation.</title>
        <authorList>
            <person name="Atibalentja N."/>
            <person name="Keating K."/>
            <person name="Fields C.J."/>
        </authorList>
    </citation>
    <scope>NUCLEOTIDE SEQUENCE</scope>
    <source>
        <strain evidence="2">Niue_2</strain>
        <tissue evidence="2">Leaf</tissue>
    </source>
</reference>
<protein>
    <recommendedName>
        <fullName evidence="1">RNase H type-1 domain-containing protein</fullName>
    </recommendedName>
</protein>
<dbReference type="Pfam" id="PF13456">
    <property type="entry name" value="RVT_3"/>
    <property type="match status" value="1"/>
</dbReference>
<name>A0A843X175_COLES</name>
<accession>A0A843X175</accession>
<sequence length="127" mass="13506">MTSGEAGGGGILRDHEGKMCWAFARAYHGLKSSLAVEALALRDGLSICCGKGFTEGLFLPSSCKDRAILTSLTVRPVMYQQVIEAQSADPDLAEILQMPEVELDEDSEPPSAESSDISGRCLLKAMG</sequence>
<organism evidence="2 3">
    <name type="scientific">Colocasia esculenta</name>
    <name type="common">Wild taro</name>
    <name type="synonym">Arum esculentum</name>
    <dbReference type="NCBI Taxonomy" id="4460"/>
    <lineage>
        <taxon>Eukaryota</taxon>
        <taxon>Viridiplantae</taxon>
        <taxon>Streptophyta</taxon>
        <taxon>Embryophyta</taxon>
        <taxon>Tracheophyta</taxon>
        <taxon>Spermatophyta</taxon>
        <taxon>Magnoliopsida</taxon>
        <taxon>Liliopsida</taxon>
        <taxon>Araceae</taxon>
        <taxon>Aroideae</taxon>
        <taxon>Colocasieae</taxon>
        <taxon>Colocasia</taxon>
    </lineage>
</organism>
<dbReference type="CDD" id="cd06222">
    <property type="entry name" value="RNase_H_like"/>
    <property type="match status" value="1"/>
</dbReference>
<dbReference type="AlphaFoldDB" id="A0A843X175"/>
<evidence type="ECO:0000259" key="1">
    <source>
        <dbReference type="Pfam" id="PF13456"/>
    </source>
</evidence>
<dbReference type="EMBL" id="NMUH01005073">
    <property type="protein sequence ID" value="MQM11721.1"/>
    <property type="molecule type" value="Genomic_DNA"/>
</dbReference>
<evidence type="ECO:0000313" key="3">
    <source>
        <dbReference type="Proteomes" id="UP000652761"/>
    </source>
</evidence>
<dbReference type="Proteomes" id="UP000652761">
    <property type="component" value="Unassembled WGS sequence"/>
</dbReference>
<gene>
    <name evidence="2" type="ORF">Taro_044631</name>
</gene>
<evidence type="ECO:0000313" key="2">
    <source>
        <dbReference type="EMBL" id="MQM11721.1"/>
    </source>
</evidence>
<dbReference type="GO" id="GO:0003676">
    <property type="term" value="F:nucleic acid binding"/>
    <property type="evidence" value="ECO:0007669"/>
    <property type="project" value="InterPro"/>
</dbReference>
<keyword evidence="3" id="KW-1185">Reference proteome</keyword>
<dbReference type="GO" id="GO:0004523">
    <property type="term" value="F:RNA-DNA hybrid ribonuclease activity"/>
    <property type="evidence" value="ECO:0007669"/>
    <property type="project" value="InterPro"/>
</dbReference>
<dbReference type="InterPro" id="IPR044730">
    <property type="entry name" value="RNase_H-like_dom_plant"/>
</dbReference>
<feature type="domain" description="RNase H type-1" evidence="1">
    <location>
        <begin position="2"/>
        <end position="54"/>
    </location>
</feature>
<dbReference type="InterPro" id="IPR002156">
    <property type="entry name" value="RNaseH_domain"/>
</dbReference>